<dbReference type="KEGG" id="caa:Caka_0700"/>
<reference evidence="1 2" key="1">
    <citation type="journal article" date="2010" name="Stand. Genomic Sci.">
        <title>Complete genome sequence of Coraliomargarita akajimensis type strain (04OKA010-24).</title>
        <authorList>
            <person name="Mavromatis K."/>
            <person name="Abt B."/>
            <person name="Brambilla E."/>
            <person name="Lapidus A."/>
            <person name="Copeland A."/>
            <person name="Deshpande S."/>
            <person name="Nolan M."/>
            <person name="Lucas S."/>
            <person name="Tice H."/>
            <person name="Cheng J.F."/>
            <person name="Han C."/>
            <person name="Detter J.C."/>
            <person name="Woyke T."/>
            <person name="Goodwin L."/>
            <person name="Pitluck S."/>
            <person name="Held B."/>
            <person name="Brettin T."/>
            <person name="Tapia R."/>
            <person name="Ivanova N."/>
            <person name="Mikhailova N."/>
            <person name="Pati A."/>
            <person name="Liolios K."/>
            <person name="Chen A."/>
            <person name="Palaniappan K."/>
            <person name="Land M."/>
            <person name="Hauser L."/>
            <person name="Chang Y.J."/>
            <person name="Jeffries C.D."/>
            <person name="Rohde M."/>
            <person name="Goker M."/>
            <person name="Bristow J."/>
            <person name="Eisen J.A."/>
            <person name="Markowitz V."/>
            <person name="Hugenholtz P."/>
            <person name="Klenk H.P."/>
            <person name="Kyrpides N.C."/>
        </authorList>
    </citation>
    <scope>NUCLEOTIDE SEQUENCE [LARGE SCALE GENOMIC DNA]</scope>
    <source>
        <strain evidence="2">DSM 45221 / IAM 15411 / JCM 23193 / KCTC 12865</strain>
    </source>
</reference>
<dbReference type="AlphaFoldDB" id="D5EPI7"/>
<dbReference type="HOGENOM" id="CLU_2492538_0_0_0"/>
<keyword evidence="2" id="KW-1185">Reference proteome</keyword>
<name>D5EPI7_CORAD</name>
<dbReference type="Proteomes" id="UP000000925">
    <property type="component" value="Chromosome"/>
</dbReference>
<protein>
    <submittedName>
        <fullName evidence="1">Uncharacterized protein</fullName>
    </submittedName>
</protein>
<proteinExistence type="predicted"/>
<gene>
    <name evidence="1" type="ordered locus">Caka_0700</name>
</gene>
<evidence type="ECO:0000313" key="1">
    <source>
        <dbReference type="EMBL" id="ADE53724.1"/>
    </source>
</evidence>
<dbReference type="EMBL" id="CP001998">
    <property type="protein sequence ID" value="ADE53724.1"/>
    <property type="molecule type" value="Genomic_DNA"/>
</dbReference>
<sequence>MLGLFCAADQWLGLLTSITNLSKSKSIRLQVWVRLRFWKPLPSNITRWLRLASISEDQGFSAKLEESGGAVRHNRRPLICADERLC</sequence>
<evidence type="ECO:0000313" key="2">
    <source>
        <dbReference type="Proteomes" id="UP000000925"/>
    </source>
</evidence>
<dbReference type="STRING" id="583355.Caka_0700"/>
<organism evidence="1 2">
    <name type="scientific">Coraliomargarita akajimensis (strain DSM 45221 / IAM 15411 / JCM 23193 / KCTC 12865 / 04OKA010-24)</name>
    <dbReference type="NCBI Taxonomy" id="583355"/>
    <lineage>
        <taxon>Bacteria</taxon>
        <taxon>Pseudomonadati</taxon>
        <taxon>Verrucomicrobiota</taxon>
        <taxon>Opitutia</taxon>
        <taxon>Puniceicoccales</taxon>
        <taxon>Coraliomargaritaceae</taxon>
        <taxon>Coraliomargarita</taxon>
    </lineage>
</organism>
<accession>D5EPI7</accession>